<evidence type="ECO:0000256" key="3">
    <source>
        <dbReference type="ARBA" id="ARBA00023004"/>
    </source>
</evidence>
<evidence type="ECO:0000256" key="1">
    <source>
        <dbReference type="ARBA" id="ARBA00022723"/>
    </source>
</evidence>
<proteinExistence type="predicted"/>
<dbReference type="EMBL" id="JASCZI010090874">
    <property type="protein sequence ID" value="MED6147360.1"/>
    <property type="molecule type" value="Genomic_DNA"/>
</dbReference>
<name>A0ABU6TF55_9FABA</name>
<dbReference type="InterPro" id="IPR050295">
    <property type="entry name" value="Plant_2OG-oxidoreductases"/>
</dbReference>
<organism evidence="5 6">
    <name type="scientific">Stylosanthes scabra</name>
    <dbReference type="NCBI Taxonomy" id="79078"/>
    <lineage>
        <taxon>Eukaryota</taxon>
        <taxon>Viridiplantae</taxon>
        <taxon>Streptophyta</taxon>
        <taxon>Embryophyta</taxon>
        <taxon>Tracheophyta</taxon>
        <taxon>Spermatophyta</taxon>
        <taxon>Magnoliopsida</taxon>
        <taxon>eudicotyledons</taxon>
        <taxon>Gunneridae</taxon>
        <taxon>Pentapetalae</taxon>
        <taxon>rosids</taxon>
        <taxon>fabids</taxon>
        <taxon>Fabales</taxon>
        <taxon>Fabaceae</taxon>
        <taxon>Papilionoideae</taxon>
        <taxon>50 kb inversion clade</taxon>
        <taxon>dalbergioids sensu lato</taxon>
        <taxon>Dalbergieae</taxon>
        <taxon>Pterocarpus clade</taxon>
        <taxon>Stylosanthes</taxon>
    </lineage>
</organism>
<dbReference type="Gene3D" id="2.60.120.330">
    <property type="entry name" value="B-lactam Antibiotic, Isopenicillin N Synthase, Chain"/>
    <property type="match status" value="1"/>
</dbReference>
<dbReference type="InterPro" id="IPR027443">
    <property type="entry name" value="IPNS-like_sf"/>
</dbReference>
<accession>A0ABU6TF55</accession>
<dbReference type="Proteomes" id="UP001341840">
    <property type="component" value="Unassembled WGS sequence"/>
</dbReference>
<keyword evidence="2" id="KW-0847">Vitamin C</keyword>
<evidence type="ECO:0000259" key="4">
    <source>
        <dbReference type="Pfam" id="PF14226"/>
    </source>
</evidence>
<evidence type="ECO:0000256" key="2">
    <source>
        <dbReference type="ARBA" id="ARBA00022896"/>
    </source>
</evidence>
<feature type="domain" description="Non-haem dioxygenase N-terminal" evidence="4">
    <location>
        <begin position="6"/>
        <end position="60"/>
    </location>
</feature>
<gene>
    <name evidence="5" type="ORF">PIB30_043418</name>
</gene>
<evidence type="ECO:0000313" key="6">
    <source>
        <dbReference type="Proteomes" id="UP001341840"/>
    </source>
</evidence>
<dbReference type="PANTHER" id="PTHR47991">
    <property type="entry name" value="OXOGLUTARATE/IRON-DEPENDENT DIOXYGENASE"/>
    <property type="match status" value="1"/>
</dbReference>
<reference evidence="5 6" key="1">
    <citation type="journal article" date="2023" name="Plants (Basel)">
        <title>Bridging the Gap: Combining Genomics and Transcriptomics Approaches to Understand Stylosanthes scabra, an Orphan Legume from the Brazilian Caatinga.</title>
        <authorList>
            <person name="Ferreira-Neto J.R.C."/>
            <person name="da Silva M.D."/>
            <person name="Binneck E."/>
            <person name="de Melo N.F."/>
            <person name="da Silva R.H."/>
            <person name="de Melo A.L.T.M."/>
            <person name="Pandolfi V."/>
            <person name="Bustamante F.O."/>
            <person name="Brasileiro-Vidal A.C."/>
            <person name="Benko-Iseppon A.M."/>
        </authorList>
    </citation>
    <scope>NUCLEOTIDE SEQUENCE [LARGE SCALE GENOMIC DNA]</scope>
    <source>
        <tissue evidence="5">Leaves</tissue>
    </source>
</reference>
<keyword evidence="3" id="KW-0408">Iron</keyword>
<protein>
    <recommendedName>
        <fullName evidence="4">Non-haem dioxygenase N-terminal domain-containing protein</fullName>
    </recommendedName>
</protein>
<keyword evidence="6" id="KW-1185">Reference proteome</keyword>
<comment type="caution">
    <text evidence="5">The sequence shown here is derived from an EMBL/GenBank/DDBJ whole genome shotgun (WGS) entry which is preliminary data.</text>
</comment>
<dbReference type="SUPFAM" id="SSF51197">
    <property type="entry name" value="Clavaminate synthase-like"/>
    <property type="match status" value="1"/>
</dbReference>
<dbReference type="Pfam" id="PF14226">
    <property type="entry name" value="DIOX_N"/>
    <property type="match status" value="1"/>
</dbReference>
<sequence length="82" mass="9443">MTKLLSQDLNQTELHKLDHACKEWGFFQLVNHGVSTSLVENVKSGAKQFFDLPMDEKNKFWQTILLQDDDVEGLQIRKDGPP</sequence>
<keyword evidence="1" id="KW-0479">Metal-binding</keyword>
<evidence type="ECO:0000313" key="5">
    <source>
        <dbReference type="EMBL" id="MED6147360.1"/>
    </source>
</evidence>
<dbReference type="InterPro" id="IPR026992">
    <property type="entry name" value="DIOX_N"/>
</dbReference>